<evidence type="ECO:0000313" key="1">
    <source>
        <dbReference type="EMBL" id="KKK84284.1"/>
    </source>
</evidence>
<gene>
    <name evidence="1" type="ORF">LCGC14_2784880</name>
</gene>
<dbReference type="AlphaFoldDB" id="A0A0F9B0S5"/>
<name>A0A0F9B0S5_9ZZZZ</name>
<sequence>CQPHYMTVLKQKTTVYLLSLHIWVECGILIMEGVYARTNTTIT</sequence>
<organism evidence="1">
    <name type="scientific">marine sediment metagenome</name>
    <dbReference type="NCBI Taxonomy" id="412755"/>
    <lineage>
        <taxon>unclassified sequences</taxon>
        <taxon>metagenomes</taxon>
        <taxon>ecological metagenomes</taxon>
    </lineage>
</organism>
<comment type="caution">
    <text evidence="1">The sequence shown here is derived from an EMBL/GenBank/DDBJ whole genome shotgun (WGS) entry which is preliminary data.</text>
</comment>
<proteinExistence type="predicted"/>
<reference evidence="1" key="1">
    <citation type="journal article" date="2015" name="Nature">
        <title>Complex archaea that bridge the gap between prokaryotes and eukaryotes.</title>
        <authorList>
            <person name="Spang A."/>
            <person name="Saw J.H."/>
            <person name="Jorgensen S.L."/>
            <person name="Zaremba-Niedzwiedzka K."/>
            <person name="Martijn J."/>
            <person name="Lind A.E."/>
            <person name="van Eijk R."/>
            <person name="Schleper C."/>
            <person name="Guy L."/>
            <person name="Ettema T.J."/>
        </authorList>
    </citation>
    <scope>NUCLEOTIDE SEQUENCE</scope>
</reference>
<accession>A0A0F9B0S5</accession>
<feature type="non-terminal residue" evidence="1">
    <location>
        <position position="1"/>
    </location>
</feature>
<protein>
    <submittedName>
        <fullName evidence="1">Uncharacterized protein</fullName>
    </submittedName>
</protein>
<dbReference type="EMBL" id="LAZR01051849">
    <property type="protein sequence ID" value="KKK84284.1"/>
    <property type="molecule type" value="Genomic_DNA"/>
</dbReference>